<proteinExistence type="predicted"/>
<evidence type="ECO:0000313" key="4">
    <source>
        <dbReference type="Proteomes" id="UP001447188"/>
    </source>
</evidence>
<dbReference type="PIRSF" id="PIRSF000097">
    <property type="entry name" value="AKR"/>
    <property type="match status" value="1"/>
</dbReference>
<dbReference type="Gene3D" id="3.20.20.100">
    <property type="entry name" value="NADP-dependent oxidoreductase domain"/>
    <property type="match status" value="1"/>
</dbReference>
<dbReference type="SUPFAM" id="SSF51430">
    <property type="entry name" value="NAD(P)-linked oxidoreductase"/>
    <property type="match status" value="1"/>
</dbReference>
<name>A0ABR3GCF8_9PEZI</name>
<dbReference type="InterPro" id="IPR023210">
    <property type="entry name" value="NADP_OxRdtase_dom"/>
</dbReference>
<dbReference type="PROSITE" id="PS00062">
    <property type="entry name" value="ALDOKETO_REDUCTASE_2"/>
    <property type="match status" value="1"/>
</dbReference>
<protein>
    <recommendedName>
        <fullName evidence="2">NADP-dependent oxidoreductase domain-containing protein</fullName>
    </recommendedName>
</protein>
<gene>
    <name evidence="3" type="ORF">Q9L58_007423</name>
</gene>
<dbReference type="PANTHER" id="PTHR11732">
    <property type="entry name" value="ALDO/KETO REDUCTASE"/>
    <property type="match status" value="1"/>
</dbReference>
<dbReference type="Proteomes" id="UP001447188">
    <property type="component" value="Unassembled WGS sequence"/>
</dbReference>
<dbReference type="InterPro" id="IPR036812">
    <property type="entry name" value="NAD(P)_OxRdtase_dom_sf"/>
</dbReference>
<feature type="domain" description="NADP-dependent oxidoreductase" evidence="2">
    <location>
        <begin position="25"/>
        <end position="312"/>
    </location>
</feature>
<dbReference type="EMBL" id="JBBBZM010000118">
    <property type="protein sequence ID" value="KAL0633652.1"/>
    <property type="molecule type" value="Genomic_DNA"/>
</dbReference>
<dbReference type="PROSITE" id="PS00798">
    <property type="entry name" value="ALDOKETO_REDUCTASE_1"/>
    <property type="match status" value="1"/>
</dbReference>
<keyword evidence="4" id="KW-1185">Reference proteome</keyword>
<keyword evidence="1" id="KW-0560">Oxidoreductase</keyword>
<dbReference type="InterPro" id="IPR020471">
    <property type="entry name" value="AKR"/>
</dbReference>
<dbReference type="Pfam" id="PF00248">
    <property type="entry name" value="Aldo_ket_red"/>
    <property type="match status" value="1"/>
</dbReference>
<evidence type="ECO:0000256" key="1">
    <source>
        <dbReference type="ARBA" id="ARBA00023002"/>
    </source>
</evidence>
<comment type="caution">
    <text evidence="3">The sequence shown here is derived from an EMBL/GenBank/DDBJ whole genome shotgun (WGS) entry which is preliminary data.</text>
</comment>
<dbReference type="PRINTS" id="PR00069">
    <property type="entry name" value="ALDKETRDTASE"/>
</dbReference>
<sequence>MVLNSKLPKSYPLRNSPGLHIHSVGFGTFDPALFVNPSASKDSVRIATLEALEAGYRHIDTAFSYGSEKQVGAAIQEWISAGKGKREDLWVTSKLYNTFHNPDDVKVGMELSLRDLGLEYGGFALEFIPTAYVPSVDYTPVKRPDGRPEVDIPLSLNYMSTWRAMEDLVTGGLAKAIGISNFSLLKTARLLSSNLRLKPAVNQVELHPYLPQHDLLAFCALHGIHVTAHSPLGGRPVPFVAPNAHLPGPMTDKTILSLAAQYEKTPAQVLLSWAVQRGTSVVPKSVTGERIRGNLVLFEMREEDVKKVSEIWRELPEVRTDELGVAQGRRANDPRLHVGFDIYREDVEEPIVEGI</sequence>
<reference evidence="3 4" key="1">
    <citation type="submission" date="2024-02" db="EMBL/GenBank/DDBJ databases">
        <title>Discinaceae phylogenomics.</title>
        <authorList>
            <person name="Dirks A.C."/>
            <person name="James T.Y."/>
        </authorList>
    </citation>
    <scope>NUCLEOTIDE SEQUENCE [LARGE SCALE GENOMIC DNA]</scope>
    <source>
        <strain evidence="3 4">ACD0624</strain>
    </source>
</reference>
<evidence type="ECO:0000259" key="2">
    <source>
        <dbReference type="Pfam" id="PF00248"/>
    </source>
</evidence>
<organism evidence="3 4">
    <name type="scientific">Discina gigas</name>
    <dbReference type="NCBI Taxonomy" id="1032678"/>
    <lineage>
        <taxon>Eukaryota</taxon>
        <taxon>Fungi</taxon>
        <taxon>Dikarya</taxon>
        <taxon>Ascomycota</taxon>
        <taxon>Pezizomycotina</taxon>
        <taxon>Pezizomycetes</taxon>
        <taxon>Pezizales</taxon>
        <taxon>Discinaceae</taxon>
        <taxon>Discina</taxon>
    </lineage>
</organism>
<accession>A0ABR3GCF8</accession>
<evidence type="ECO:0000313" key="3">
    <source>
        <dbReference type="EMBL" id="KAL0633652.1"/>
    </source>
</evidence>
<dbReference type="InterPro" id="IPR018170">
    <property type="entry name" value="Aldo/ket_reductase_CS"/>
</dbReference>